<dbReference type="Proteomes" id="UP001626550">
    <property type="component" value="Unassembled WGS sequence"/>
</dbReference>
<evidence type="ECO:0000259" key="10">
    <source>
        <dbReference type="PROSITE" id="PS50967"/>
    </source>
</evidence>
<dbReference type="InterPro" id="IPR012588">
    <property type="entry name" value="Exosome-assoc_fac_Rrp6_N"/>
</dbReference>
<dbReference type="PANTHER" id="PTHR12124">
    <property type="entry name" value="POLYMYOSITIS/SCLERODERMA AUTOANTIGEN-RELATED"/>
    <property type="match status" value="1"/>
</dbReference>
<evidence type="ECO:0000256" key="2">
    <source>
        <dbReference type="ARBA" id="ARBA00022552"/>
    </source>
</evidence>
<keyword evidence="4" id="KW-0378">Hydrolase</keyword>
<feature type="domain" description="HRDC" evidence="10">
    <location>
        <begin position="459"/>
        <end position="539"/>
    </location>
</feature>
<dbReference type="CDD" id="cd06147">
    <property type="entry name" value="Rrp6p_like_exo"/>
    <property type="match status" value="1"/>
</dbReference>
<comment type="caution">
    <text evidence="11">The sequence shown here is derived from an EMBL/GenBank/DDBJ whole genome shotgun (WGS) entry which is preliminary data.</text>
</comment>
<evidence type="ECO:0000256" key="9">
    <source>
        <dbReference type="SAM" id="MobiDB-lite"/>
    </source>
</evidence>
<reference evidence="11 12" key="1">
    <citation type="submission" date="2024-11" db="EMBL/GenBank/DDBJ databases">
        <title>Adaptive evolution of stress response genes in parasites aligns with host niche diversity.</title>
        <authorList>
            <person name="Hahn C."/>
            <person name="Resl P."/>
        </authorList>
    </citation>
    <scope>NUCLEOTIDE SEQUENCE [LARGE SCALE GENOMIC DNA]</scope>
    <source>
        <strain evidence="11">EGGRZ-B1_66</strain>
        <tissue evidence="11">Body</tissue>
    </source>
</reference>
<dbReference type="SMART" id="SM00341">
    <property type="entry name" value="HRDC"/>
    <property type="match status" value="1"/>
</dbReference>
<dbReference type="SUPFAM" id="SSF53098">
    <property type="entry name" value="Ribonuclease H-like"/>
    <property type="match status" value="1"/>
</dbReference>
<dbReference type="InterPro" id="IPR012337">
    <property type="entry name" value="RNaseH-like_sf"/>
</dbReference>
<keyword evidence="2" id="KW-0698">rRNA processing</keyword>
<dbReference type="SUPFAM" id="SSF47819">
    <property type="entry name" value="HRDC-like"/>
    <property type="match status" value="1"/>
</dbReference>
<evidence type="ECO:0000256" key="3">
    <source>
        <dbReference type="ARBA" id="ARBA00022722"/>
    </source>
</evidence>
<proteinExistence type="inferred from homology"/>
<protein>
    <submittedName>
        <fullName evidence="11">Exosome component 10</fullName>
    </submittedName>
</protein>
<dbReference type="InterPro" id="IPR049559">
    <property type="entry name" value="Rrp6p-like_exo"/>
</dbReference>
<dbReference type="GO" id="GO:0005634">
    <property type="term" value="C:nucleus"/>
    <property type="evidence" value="ECO:0007669"/>
    <property type="project" value="UniProtKB-SubCell"/>
</dbReference>
<dbReference type="Gene3D" id="1.10.150.80">
    <property type="entry name" value="HRDC domain"/>
    <property type="match status" value="1"/>
</dbReference>
<dbReference type="GO" id="GO:0004527">
    <property type="term" value="F:exonuclease activity"/>
    <property type="evidence" value="ECO:0007669"/>
    <property type="project" value="UniProtKB-KW"/>
</dbReference>
<organism evidence="11 12">
    <name type="scientific">Cichlidogyrus casuarinus</name>
    <dbReference type="NCBI Taxonomy" id="1844966"/>
    <lineage>
        <taxon>Eukaryota</taxon>
        <taxon>Metazoa</taxon>
        <taxon>Spiralia</taxon>
        <taxon>Lophotrochozoa</taxon>
        <taxon>Platyhelminthes</taxon>
        <taxon>Monogenea</taxon>
        <taxon>Monopisthocotylea</taxon>
        <taxon>Dactylogyridea</taxon>
        <taxon>Ancyrocephalidae</taxon>
        <taxon>Cichlidogyrus</taxon>
    </lineage>
</organism>
<dbReference type="InterPro" id="IPR044876">
    <property type="entry name" value="HRDC_dom_sf"/>
</dbReference>
<dbReference type="FunFam" id="1.10.150.80:FF:000001">
    <property type="entry name" value="Putative exosome component 10"/>
    <property type="match status" value="1"/>
</dbReference>
<gene>
    <name evidence="11" type="primary">EXOSC10</name>
    <name evidence="11" type="ORF">Ciccas_002392</name>
</gene>
<dbReference type="GO" id="GO:0000178">
    <property type="term" value="C:exosome (RNase complex)"/>
    <property type="evidence" value="ECO:0007669"/>
    <property type="project" value="UniProtKB-KW"/>
</dbReference>
<dbReference type="EMBL" id="JBJKFK010000188">
    <property type="protein sequence ID" value="KAL3318939.1"/>
    <property type="molecule type" value="Genomic_DNA"/>
</dbReference>
<keyword evidence="5" id="KW-0271">Exosome</keyword>
<evidence type="ECO:0000256" key="6">
    <source>
        <dbReference type="ARBA" id="ARBA00022839"/>
    </source>
</evidence>
<evidence type="ECO:0000313" key="11">
    <source>
        <dbReference type="EMBL" id="KAL3318939.1"/>
    </source>
</evidence>
<evidence type="ECO:0000313" key="12">
    <source>
        <dbReference type="Proteomes" id="UP001626550"/>
    </source>
</evidence>
<evidence type="ECO:0000256" key="5">
    <source>
        <dbReference type="ARBA" id="ARBA00022835"/>
    </source>
</evidence>
<comment type="similarity">
    <text evidence="8">Belongs to the exosome component 10/RRP6 family.</text>
</comment>
<dbReference type="AlphaFoldDB" id="A0ABD2QHD8"/>
<keyword evidence="3" id="KW-0540">Nuclease</keyword>
<comment type="subcellular location">
    <subcellularLocation>
        <location evidence="1">Nucleus</location>
    </subcellularLocation>
</comment>
<name>A0ABD2QHD8_9PLAT</name>
<feature type="compositionally biased region" description="Basic residues" evidence="9">
    <location>
        <begin position="794"/>
        <end position="809"/>
    </location>
</feature>
<keyword evidence="7" id="KW-0539">Nucleus</keyword>
<dbReference type="Pfam" id="PF08066">
    <property type="entry name" value="PMC2NT"/>
    <property type="match status" value="1"/>
</dbReference>
<evidence type="ECO:0000256" key="1">
    <source>
        <dbReference type="ARBA" id="ARBA00004123"/>
    </source>
</evidence>
<dbReference type="SMART" id="SM00474">
    <property type="entry name" value="35EXOc"/>
    <property type="match status" value="1"/>
</dbReference>
<evidence type="ECO:0000256" key="7">
    <source>
        <dbReference type="ARBA" id="ARBA00023242"/>
    </source>
</evidence>
<dbReference type="InterPro" id="IPR002562">
    <property type="entry name" value="3'-5'_exonuclease_dom"/>
</dbReference>
<feature type="region of interest" description="Disordered" evidence="9">
    <location>
        <begin position="782"/>
        <end position="809"/>
    </location>
</feature>
<dbReference type="Pfam" id="PF00570">
    <property type="entry name" value="HRDC"/>
    <property type="match status" value="1"/>
</dbReference>
<dbReference type="InterPro" id="IPR036397">
    <property type="entry name" value="RNaseH_sf"/>
</dbReference>
<dbReference type="GO" id="GO:0006364">
    <property type="term" value="P:rRNA processing"/>
    <property type="evidence" value="ECO:0007669"/>
    <property type="project" value="UniProtKB-KW"/>
</dbReference>
<keyword evidence="12" id="KW-1185">Reference proteome</keyword>
<dbReference type="PROSITE" id="PS50967">
    <property type="entry name" value="HRDC"/>
    <property type="match status" value="1"/>
</dbReference>
<keyword evidence="6" id="KW-0269">Exonuclease</keyword>
<dbReference type="InterPro" id="IPR010997">
    <property type="entry name" value="HRDC-like_sf"/>
</dbReference>
<dbReference type="InterPro" id="IPR045092">
    <property type="entry name" value="Rrp6-like"/>
</dbReference>
<sequence length="809" mass="92496">MQPDSEDAKESDQEVFVKALMPAVLQSYKLSQEFPIARTPEYVYYNDFSVYRKVMSKNSVKIVETMQCLIDLLGADGNILDVPEPKDQEKKFNVLSDVNDRTLEQMSIAMDIEEDPKLAANYAKYNHSQLLVSSVDILKTDPIKVLNHANEGQSSSKSSDIKLLAAKNIIRPQSLFTETIDNSVTFFRPTLKSKPNAIVDLHTSILGYDDLSVEEYLHPYAAEIDHLEAQLSNFSMESHSKPSDLDSVQFSFIDTPQALQQMIDELKQFTEIAVDLEHHSYRTYFGLTCLMQISSPKKDYLIDTLALRAHMQQMNEVFTNPSIVKVFHGADSDLMWLQRDFSVFVVNLFDTRQAAKALQYQHGSLSYLLMKFVQVKAKKEYQLADWRIRPLPHELIEYARVDTHYLLHIASAMKDELEQNNLLFSVLNRSLQMTRDLYHKPRFEYDGFLKLFRFSSNFSVRQVYAMEYLFALRDSIARQEDESVHYVLPHHMFRVITENLPKETSGIFACCNPTPPLVRKYLHDIFKVISDAREKTIEELDQLIKTRSALAQRGEKVQEPFYQSPFEMPKNPEQLANDGSLIFLSSGLFVHPPHDSTAHEDFAYSPKKQKSKTCFSSTLGKFLAKDTPTTLNPWHEHVFEPNRKILKHLLHLLDAEDSELLLFSSEPQQQDKKLEVSQSQVFANRGQQMNEDVILLNTPAKRAQTPAKTPSKKQKLENTASTSNTVDLCNESEGEIEVDSGESVDSDEEAVICLVDEKASHKANSRSSEPIVHMVCRPKYQGAPESFMPVPVSSRKKKRRKSLGKGPRN</sequence>
<accession>A0ABD2QHD8</accession>
<dbReference type="PANTHER" id="PTHR12124:SF47">
    <property type="entry name" value="EXOSOME COMPONENT 10"/>
    <property type="match status" value="1"/>
</dbReference>
<evidence type="ECO:0000256" key="8">
    <source>
        <dbReference type="ARBA" id="ARBA00043957"/>
    </source>
</evidence>
<dbReference type="InterPro" id="IPR002121">
    <property type="entry name" value="HRDC_dom"/>
</dbReference>
<evidence type="ECO:0000256" key="4">
    <source>
        <dbReference type="ARBA" id="ARBA00022801"/>
    </source>
</evidence>
<feature type="region of interest" description="Disordered" evidence="9">
    <location>
        <begin position="701"/>
        <end position="724"/>
    </location>
</feature>
<dbReference type="Pfam" id="PF01612">
    <property type="entry name" value="DNA_pol_A_exo1"/>
    <property type="match status" value="1"/>
</dbReference>
<dbReference type="Gene3D" id="3.30.420.10">
    <property type="entry name" value="Ribonuclease H-like superfamily/Ribonuclease H"/>
    <property type="match status" value="1"/>
</dbReference>